<dbReference type="SUPFAM" id="SSF53822">
    <property type="entry name" value="Periplasmic binding protein-like I"/>
    <property type="match status" value="1"/>
</dbReference>
<keyword evidence="2" id="KW-1185">Reference proteome</keyword>
<dbReference type="InParanoid" id="A0A1M6CD06"/>
<protein>
    <submittedName>
        <fullName evidence="1">DNA-binding transcriptional regulator, LacI/PurR family</fullName>
    </submittedName>
</protein>
<dbReference type="Gene3D" id="3.40.50.2300">
    <property type="match status" value="2"/>
</dbReference>
<dbReference type="Gene3D" id="1.10.10.10">
    <property type="entry name" value="Winged helix-like DNA-binding domain superfamily/Winged helix DNA-binding domain"/>
    <property type="match status" value="1"/>
</dbReference>
<gene>
    <name evidence="1" type="ORF">SAMN02745181_0450</name>
</gene>
<organism evidence="1 2">
    <name type="scientific">Rubritalea squalenifaciens DSM 18772</name>
    <dbReference type="NCBI Taxonomy" id="1123071"/>
    <lineage>
        <taxon>Bacteria</taxon>
        <taxon>Pseudomonadati</taxon>
        <taxon>Verrucomicrobiota</taxon>
        <taxon>Verrucomicrobiia</taxon>
        <taxon>Verrucomicrobiales</taxon>
        <taxon>Rubritaleaceae</taxon>
        <taxon>Rubritalea</taxon>
    </lineage>
</organism>
<name>A0A1M6CD06_9BACT</name>
<dbReference type="Proteomes" id="UP000184510">
    <property type="component" value="Unassembled WGS sequence"/>
</dbReference>
<proteinExistence type="predicted"/>
<evidence type="ECO:0000313" key="1">
    <source>
        <dbReference type="EMBL" id="SHI58935.1"/>
    </source>
</evidence>
<dbReference type="SUPFAM" id="SSF46785">
    <property type="entry name" value="Winged helix' DNA-binding domain"/>
    <property type="match status" value="1"/>
</dbReference>
<dbReference type="EMBL" id="FQYR01000002">
    <property type="protein sequence ID" value="SHI58935.1"/>
    <property type="molecule type" value="Genomic_DNA"/>
</dbReference>
<dbReference type="FunCoup" id="A0A1M6CD06">
    <property type="interactions" value="346"/>
</dbReference>
<keyword evidence="1" id="KW-0238">DNA-binding</keyword>
<dbReference type="OrthoDB" id="198709at2"/>
<evidence type="ECO:0000313" key="2">
    <source>
        <dbReference type="Proteomes" id="UP000184510"/>
    </source>
</evidence>
<sequence length="358" mass="40918">MAAPKFQHHTKPTLLARQIQQDILRGQWVDTLPGYRQLAAHYDSSHRTTMAAIHLLESQGVLSGQTPGRRRRIIPTSSHRPQLQKLLILLEHHSELNLDSREFIHGISEYWKNRGGHVEWKEAPMRRTRNAKSSVQRLIREHQPLAIMVFGGTIGWLSELVATGIPVFCDGGETTLLKDQICATGYSIEKAASTLLTKLRQMGHTRILFPYYGKHDDLLGYLRDGYTTSLGDLYSQSEIEAFTPVFAELVPEVWLSYWRTHLSKTQPTAVICHTQQSLLSLYGFCSMAGIRTPQDLSVSVLGYEPRFEWLWPKPHGYSFPTRKAIRLFQRWVENGFPRGIFKNYPLEEVPGDSLRLGE</sequence>
<accession>A0A1M6CD06</accession>
<dbReference type="GO" id="GO:0003677">
    <property type="term" value="F:DNA binding"/>
    <property type="evidence" value="ECO:0007669"/>
    <property type="project" value="UniProtKB-KW"/>
</dbReference>
<dbReference type="InterPro" id="IPR036390">
    <property type="entry name" value="WH_DNA-bd_sf"/>
</dbReference>
<dbReference type="InterPro" id="IPR036388">
    <property type="entry name" value="WH-like_DNA-bd_sf"/>
</dbReference>
<dbReference type="InterPro" id="IPR028082">
    <property type="entry name" value="Peripla_BP_I"/>
</dbReference>
<dbReference type="AlphaFoldDB" id="A0A1M6CD06"/>
<dbReference type="RefSeq" id="WP_143157871.1">
    <property type="nucleotide sequence ID" value="NZ_FQYR01000002.1"/>
</dbReference>
<reference evidence="1 2" key="1">
    <citation type="submission" date="2016-11" db="EMBL/GenBank/DDBJ databases">
        <authorList>
            <person name="Jaros S."/>
            <person name="Januszkiewicz K."/>
            <person name="Wedrychowicz H."/>
        </authorList>
    </citation>
    <scope>NUCLEOTIDE SEQUENCE [LARGE SCALE GENOMIC DNA]</scope>
    <source>
        <strain evidence="1 2">DSM 18772</strain>
    </source>
</reference>